<reference evidence="3" key="1">
    <citation type="submission" date="2021-11" db="EMBL/GenBank/DDBJ databases">
        <authorList>
            <person name="Schell T."/>
        </authorList>
    </citation>
    <scope>NUCLEOTIDE SEQUENCE</scope>
    <source>
        <strain evidence="3">M5</strain>
    </source>
</reference>
<proteinExistence type="inferred from homology"/>
<dbReference type="PANTHER" id="PTHR11533:SF294">
    <property type="entry name" value="THYROTROPIN-RELEASING HORMONE-DEGRADING ECTOENZYME"/>
    <property type="match status" value="1"/>
</dbReference>
<dbReference type="AlphaFoldDB" id="A0A8J2WKV1"/>
<dbReference type="InterPro" id="IPR024571">
    <property type="entry name" value="ERAP1-like_C_dom"/>
</dbReference>
<evidence type="ECO:0000256" key="1">
    <source>
        <dbReference type="ARBA" id="ARBA00010136"/>
    </source>
</evidence>
<protein>
    <recommendedName>
        <fullName evidence="2">ERAP1-like C-terminal domain-containing protein</fullName>
    </recommendedName>
</protein>
<dbReference type="EMBL" id="CAKKLH010000093">
    <property type="protein sequence ID" value="CAH0102781.1"/>
    <property type="molecule type" value="Genomic_DNA"/>
</dbReference>
<evidence type="ECO:0000313" key="3">
    <source>
        <dbReference type="EMBL" id="CAH0102781.1"/>
    </source>
</evidence>
<dbReference type="GO" id="GO:0005615">
    <property type="term" value="C:extracellular space"/>
    <property type="evidence" value="ECO:0007669"/>
    <property type="project" value="TreeGrafter"/>
</dbReference>
<dbReference type="GO" id="GO:0006508">
    <property type="term" value="P:proteolysis"/>
    <property type="evidence" value="ECO:0007669"/>
    <property type="project" value="TreeGrafter"/>
</dbReference>
<evidence type="ECO:0000313" key="4">
    <source>
        <dbReference type="Proteomes" id="UP000789390"/>
    </source>
</evidence>
<dbReference type="Gene3D" id="1.25.50.20">
    <property type="match status" value="2"/>
</dbReference>
<keyword evidence="4" id="KW-1185">Reference proteome</keyword>
<dbReference type="OrthoDB" id="10031169at2759"/>
<dbReference type="GO" id="GO:0005737">
    <property type="term" value="C:cytoplasm"/>
    <property type="evidence" value="ECO:0007669"/>
    <property type="project" value="TreeGrafter"/>
</dbReference>
<dbReference type="InterPro" id="IPR050344">
    <property type="entry name" value="Peptidase_M1_aminopeptidases"/>
</dbReference>
<dbReference type="GO" id="GO:0070006">
    <property type="term" value="F:metalloaminopeptidase activity"/>
    <property type="evidence" value="ECO:0007669"/>
    <property type="project" value="TreeGrafter"/>
</dbReference>
<dbReference type="GO" id="GO:0016020">
    <property type="term" value="C:membrane"/>
    <property type="evidence" value="ECO:0007669"/>
    <property type="project" value="TreeGrafter"/>
</dbReference>
<sequence>MTDGKQPDFSREGTYPRIWLSPERPTLDIPYYFPTASSKNEEEDTWILVNGQFASYSRVLYDEYNWRLISNQLMLNHTVIPKVTRAQLIDDAFSRSRLIEYLTLVNDDFVRTTSLFHFKVIQERSKHNESLRGDRFKFERTENGELMSNSDYDTNLVRFGDSLDGVGCLTHWRDGVCFNQVMRLFHAQMDGTITPEEKKAIVEHLERNWCAVMRHGGKVEWNWAWRASLCESWSSQWSKILSAMSCSQDRDNLKQLLLRVFSPTIEQDPHDTFTTNEKMLENHAARFMVLNFITTNWEILGRQPGDNLKLLIPAAKFLSTTNELNEMSQFISDLENKYKKLDRSITAGILASIRNNIRWAEKNLEQVNSVIEAQIITSRTKNSPANAKKTSNKL</sequence>
<dbReference type="PANTHER" id="PTHR11533">
    <property type="entry name" value="PROTEASE M1 ZINC METALLOPROTEASE"/>
    <property type="match status" value="1"/>
</dbReference>
<name>A0A8J2WKV1_9CRUS</name>
<comment type="caution">
    <text evidence="3">The sequence shown here is derived from an EMBL/GenBank/DDBJ whole genome shotgun (WGS) entry which is preliminary data.</text>
</comment>
<dbReference type="GO" id="GO:0043171">
    <property type="term" value="P:peptide catabolic process"/>
    <property type="evidence" value="ECO:0007669"/>
    <property type="project" value="TreeGrafter"/>
</dbReference>
<evidence type="ECO:0000259" key="2">
    <source>
        <dbReference type="Pfam" id="PF11838"/>
    </source>
</evidence>
<accession>A0A8J2WKV1</accession>
<dbReference type="Pfam" id="PF11838">
    <property type="entry name" value="ERAP1_C"/>
    <property type="match status" value="1"/>
</dbReference>
<gene>
    <name evidence="3" type="ORF">DGAL_LOCUS5305</name>
</gene>
<dbReference type="GO" id="GO:0008270">
    <property type="term" value="F:zinc ion binding"/>
    <property type="evidence" value="ECO:0007669"/>
    <property type="project" value="TreeGrafter"/>
</dbReference>
<feature type="domain" description="ERAP1-like C-terminal" evidence="2">
    <location>
        <begin position="171"/>
        <end position="347"/>
    </location>
</feature>
<organism evidence="3 4">
    <name type="scientific">Daphnia galeata</name>
    <dbReference type="NCBI Taxonomy" id="27404"/>
    <lineage>
        <taxon>Eukaryota</taxon>
        <taxon>Metazoa</taxon>
        <taxon>Ecdysozoa</taxon>
        <taxon>Arthropoda</taxon>
        <taxon>Crustacea</taxon>
        <taxon>Branchiopoda</taxon>
        <taxon>Diplostraca</taxon>
        <taxon>Cladocera</taxon>
        <taxon>Anomopoda</taxon>
        <taxon>Daphniidae</taxon>
        <taxon>Daphnia</taxon>
    </lineage>
</organism>
<comment type="similarity">
    <text evidence="1">Belongs to the peptidase M1 family.</text>
</comment>
<dbReference type="GO" id="GO:0042277">
    <property type="term" value="F:peptide binding"/>
    <property type="evidence" value="ECO:0007669"/>
    <property type="project" value="TreeGrafter"/>
</dbReference>
<dbReference type="Proteomes" id="UP000789390">
    <property type="component" value="Unassembled WGS sequence"/>
</dbReference>